<name>A0AA85JTL7_TRIRE</name>
<feature type="domain" description="CEP76/DRC7 peptidase-like" evidence="5">
    <location>
        <begin position="387"/>
        <end position="521"/>
    </location>
</feature>
<dbReference type="WBParaSite" id="TREG1_42090.1">
    <property type="protein sequence ID" value="TREG1_42090.1"/>
    <property type="gene ID" value="TREG1_42090"/>
</dbReference>
<evidence type="ECO:0000256" key="2">
    <source>
        <dbReference type="ARBA" id="ARBA00022490"/>
    </source>
</evidence>
<comment type="subcellular location">
    <subcellularLocation>
        <location evidence="1">Cytoplasm</location>
        <location evidence="1">Cytoskeleton</location>
        <location evidence="1">Microtubule organizing center</location>
        <location evidence="1">Centrosome</location>
    </subcellularLocation>
</comment>
<evidence type="ECO:0000259" key="5">
    <source>
        <dbReference type="Pfam" id="PF24656"/>
    </source>
</evidence>
<dbReference type="InterPro" id="IPR052299">
    <property type="entry name" value="CEP76"/>
</dbReference>
<dbReference type="Pfam" id="PF24652">
    <property type="entry name" value="CEP76_C"/>
    <property type="match status" value="1"/>
</dbReference>
<dbReference type="PANTHER" id="PTHR46436">
    <property type="entry name" value="CENTROSOMAL PROTEIN OF 76 KDA"/>
    <property type="match status" value="1"/>
</dbReference>
<feature type="domain" description="Centrosomal protein of 76 kDa C-terminal" evidence="4">
    <location>
        <begin position="579"/>
        <end position="670"/>
    </location>
</feature>
<dbReference type="GO" id="GO:0005813">
    <property type="term" value="C:centrosome"/>
    <property type="evidence" value="ECO:0007669"/>
    <property type="project" value="UniProtKB-SubCell"/>
</dbReference>
<keyword evidence="2" id="KW-0963">Cytoplasm</keyword>
<dbReference type="Pfam" id="PF24656">
    <property type="entry name" value="CEPT76_peptidase"/>
    <property type="match status" value="1"/>
</dbReference>
<sequence>MTGLYNLITEALSEEEIISEIKSAIRLEDSDAFPGNKCQLLELLRSKGIVDKLVHIIKSKEKSKSVLSAGHDLSFQDSNFHIPNAKLILIVEILQGRAFTNHLQTYEDIQIEESKSSDIKMQLDIGYKNSRFHGRHFHCSTEPVINQSFCFELHSDDTDEKKDLNLEQLLVGKPISLIQIVITSTKLSTGRRSLVASAYFDWRPYLLGNSKCTEVNPYHWTTNASLELQSTDPDCKVPAGILDLRLSLISPKEFTETKYCHRSENPLDSKKSNITHRGSYRLKQLSPSLTQAHFQLESARAVERENSFTNYVRQWWRELTQLREGFFADRLVKIFATDENGHTQFVCNYINPLSVSYVIETPYVAVRFISTIPYEPFHGVGSGIKERWCSGLAFVSSNRGDVPDHANLLCCLLLGYGLEAYVALGTCQFNVNQQVTHTPLHPYAWVVVCSDNYHKITFWDAITGRRYVHTTGCCEQVTYPSPFVTIGCLYNHAAFYANIQPTDKVIDCLFNLKDSSQWRPMSSEVIQTVHKHSSLYLRKLNPPVQNISEITLQCRENLRRLADRWRMDKLGCDNNYLWEWDNKLEELLLPLISSYEADQKRLSNYCTNDNVGEIHDQFENELIISSIHRYVPKDFIFKSYPIQLFHCNPQRILRSCLRSQLCRDILGCRVIMYDLHLVYVFILMQRMQLLHGLYLHVYTNL</sequence>
<organism evidence="6 7">
    <name type="scientific">Trichobilharzia regenti</name>
    <name type="common">Nasal bird schistosome</name>
    <dbReference type="NCBI Taxonomy" id="157069"/>
    <lineage>
        <taxon>Eukaryota</taxon>
        <taxon>Metazoa</taxon>
        <taxon>Spiralia</taxon>
        <taxon>Lophotrochozoa</taxon>
        <taxon>Platyhelminthes</taxon>
        <taxon>Trematoda</taxon>
        <taxon>Digenea</taxon>
        <taxon>Strigeidida</taxon>
        <taxon>Schistosomatoidea</taxon>
        <taxon>Schistosomatidae</taxon>
        <taxon>Trichobilharzia</taxon>
    </lineage>
</organism>
<accession>A0AA85JTL7</accession>
<reference evidence="7" key="2">
    <citation type="submission" date="2023-11" db="UniProtKB">
        <authorList>
            <consortium name="WormBaseParasite"/>
        </authorList>
    </citation>
    <scope>IDENTIFICATION</scope>
</reference>
<evidence type="ECO:0000259" key="4">
    <source>
        <dbReference type="Pfam" id="PF24652"/>
    </source>
</evidence>
<dbReference type="InterPro" id="IPR056288">
    <property type="entry name" value="CEP76_C"/>
</dbReference>
<evidence type="ECO:0000259" key="3">
    <source>
        <dbReference type="Pfam" id="PF15627"/>
    </source>
</evidence>
<reference evidence="6" key="1">
    <citation type="submission" date="2022-06" db="EMBL/GenBank/DDBJ databases">
        <authorList>
            <person name="Berger JAMES D."/>
            <person name="Berger JAMES D."/>
        </authorList>
    </citation>
    <scope>NUCLEOTIDE SEQUENCE [LARGE SCALE GENOMIC DNA]</scope>
</reference>
<dbReference type="InterPro" id="IPR028926">
    <property type="entry name" value="CEP76-C2"/>
</dbReference>
<dbReference type="PANTHER" id="PTHR46436:SF2">
    <property type="entry name" value="CHROMOSOME UNDETERMINED SCAFFOLD_119, WHOLE GENOME SHOTGUN SEQUENCE"/>
    <property type="match status" value="1"/>
</dbReference>
<dbReference type="AlphaFoldDB" id="A0AA85JTL7"/>
<evidence type="ECO:0000256" key="1">
    <source>
        <dbReference type="ARBA" id="ARBA00004300"/>
    </source>
</evidence>
<protein>
    <recommendedName>
        <fullName evidence="8">Centrosomal protein of 76 kDa</fullName>
    </recommendedName>
</protein>
<keyword evidence="6" id="KW-1185">Reference proteome</keyword>
<dbReference type="Proteomes" id="UP000050795">
    <property type="component" value="Unassembled WGS sequence"/>
</dbReference>
<dbReference type="Pfam" id="PF15627">
    <property type="entry name" value="CEP76-C2"/>
    <property type="match status" value="1"/>
</dbReference>
<dbReference type="InterPro" id="IPR056290">
    <property type="entry name" value="CEPT76/DRC7_peptidase-like_dom"/>
</dbReference>
<proteinExistence type="predicted"/>
<evidence type="ECO:0000313" key="6">
    <source>
        <dbReference type="Proteomes" id="UP000050795"/>
    </source>
</evidence>
<evidence type="ECO:0000313" key="7">
    <source>
        <dbReference type="WBParaSite" id="TREG1_42090.1"/>
    </source>
</evidence>
<evidence type="ECO:0008006" key="8">
    <source>
        <dbReference type="Google" id="ProtNLM"/>
    </source>
</evidence>
<feature type="domain" description="CEP76 C2" evidence="3">
    <location>
        <begin position="85"/>
        <end position="252"/>
    </location>
</feature>